<organism evidence="2 3">
    <name type="scientific">Arachnia propionica</name>
    <dbReference type="NCBI Taxonomy" id="1750"/>
    <lineage>
        <taxon>Bacteria</taxon>
        <taxon>Bacillati</taxon>
        <taxon>Actinomycetota</taxon>
        <taxon>Actinomycetes</taxon>
        <taxon>Propionibacteriales</taxon>
        <taxon>Propionibacteriaceae</taxon>
        <taxon>Arachnia</taxon>
    </lineage>
</organism>
<comment type="caution">
    <text evidence="2">The sequence shown here is derived from an EMBL/GenBank/DDBJ whole genome shotgun (WGS) entry which is preliminary data.</text>
</comment>
<dbReference type="OrthoDB" id="3800220at2"/>
<accession>A0A3P1T4Z1</accession>
<dbReference type="Proteomes" id="UP000280819">
    <property type="component" value="Unassembled WGS sequence"/>
</dbReference>
<dbReference type="AlphaFoldDB" id="A0A3P1T4Z1"/>
<protein>
    <submittedName>
        <fullName evidence="2">Uncharacterized protein</fullName>
    </submittedName>
</protein>
<evidence type="ECO:0000313" key="3">
    <source>
        <dbReference type="Proteomes" id="UP000280819"/>
    </source>
</evidence>
<gene>
    <name evidence="2" type="ORF">EII34_09540</name>
</gene>
<name>A0A3P1T4Z1_9ACTN</name>
<evidence type="ECO:0000256" key="1">
    <source>
        <dbReference type="SAM" id="MobiDB-lite"/>
    </source>
</evidence>
<sequence>MTERLSRLCAQWLEQLQDWRVLAPRGGGLSAPLATRHWLLRVYRKNFPDSLVKEDEDRRLGSWLAEHEPQILVDLRLVRRVVDHAMDEVRRRGLDVTAGTAAECLVRAVAKGWLRDEPLGEMELEAVVSTHLANAPSLGRMLEREEFGRFQELYDQLWLAEGEAHLLAHPHSRVMLGDDERPPLTRSGRENTWDGLARSVHSRFRLAVKDTVVPGDGEELARAEVARACGRLGLHQESALVVLYSLLKGLLMGRASVADQPCQDPDEDRSWERTPGPVTATGTSDLPVNDELTALAEAMIRTFCARQEQGRYLLRNEQMERAHQHAMRRAWMDCLMQDRRRRPIEATEARRIVTRAVFKGIPSGEEHRRRALTLSVADLTCPEADPAAEVLFSSPDPDALNRAYAWFVKNPEVAEGLREHDPERMEEYRRAAEEFLLPDLDYMMNLVEKENP</sequence>
<reference evidence="2 3" key="1">
    <citation type="submission" date="2018-11" db="EMBL/GenBank/DDBJ databases">
        <title>Genomes From Bacteria Associated with the Canine Oral Cavity: a Test Case for Automated Genome-Based Taxonomic Assignment.</title>
        <authorList>
            <person name="Coil D.A."/>
            <person name="Jospin G."/>
            <person name="Darling A.E."/>
            <person name="Wallis C."/>
            <person name="Davis I.J."/>
            <person name="Harris S."/>
            <person name="Eisen J.A."/>
            <person name="Holcombe L.J."/>
            <person name="O'Flynn C."/>
        </authorList>
    </citation>
    <scope>NUCLEOTIDE SEQUENCE [LARGE SCALE GENOMIC DNA]</scope>
    <source>
        <strain evidence="2 3">OH887_COT-365</strain>
    </source>
</reference>
<proteinExistence type="predicted"/>
<evidence type="ECO:0000313" key="2">
    <source>
        <dbReference type="EMBL" id="RRD04541.1"/>
    </source>
</evidence>
<dbReference type="RefSeq" id="WP_124844931.1">
    <property type="nucleotide sequence ID" value="NZ_RQZG01000010.1"/>
</dbReference>
<feature type="region of interest" description="Disordered" evidence="1">
    <location>
        <begin position="258"/>
        <end position="286"/>
    </location>
</feature>
<dbReference type="EMBL" id="RQZG01000010">
    <property type="protein sequence ID" value="RRD04541.1"/>
    <property type="molecule type" value="Genomic_DNA"/>
</dbReference>